<sequence>MSEDGKAFGQGILSVITNHIYWLAMLNFYFIVCNLLFLAFFLFLVPSFSNMGLYFLALIPTGPAITALFCCLNKMIREQDLSPTKDFFHHYKKNFFSSIKVWLPMLIVYFILVVDFYYFNIQPSTFNQVLAGIFLVALGLALTFSFYVFLLHAQFHFRVRDFYRLAVYYSFLKVKATTGNVAIVILTVFVLSITSDFLLLFGASVIAYLIALNSNSLRGDVMSEFIEKEEQTEEEGDHEYKNII</sequence>
<keyword evidence="1" id="KW-1133">Transmembrane helix</keyword>
<evidence type="ECO:0000313" key="3">
    <source>
        <dbReference type="Proteomes" id="UP001179280"/>
    </source>
</evidence>
<dbReference type="InterPro" id="IPR006938">
    <property type="entry name" value="DUF624"/>
</dbReference>
<reference evidence="2" key="1">
    <citation type="submission" date="2021-01" db="EMBL/GenBank/DDBJ databases">
        <title>Genomic Encyclopedia of Type Strains, Phase IV (KMG-IV): sequencing the most valuable type-strain genomes for metagenomic binning, comparative biology and taxonomic classification.</title>
        <authorList>
            <person name="Goeker M."/>
        </authorList>
    </citation>
    <scope>NUCLEOTIDE SEQUENCE</scope>
    <source>
        <strain evidence="2">DSM 21943</strain>
    </source>
</reference>
<evidence type="ECO:0000256" key="1">
    <source>
        <dbReference type="SAM" id="Phobius"/>
    </source>
</evidence>
<feature type="transmembrane region" description="Helical" evidence="1">
    <location>
        <begin position="165"/>
        <end position="191"/>
    </location>
</feature>
<dbReference type="Proteomes" id="UP001179280">
    <property type="component" value="Unassembled WGS sequence"/>
</dbReference>
<dbReference type="RefSeq" id="WP_204466512.1">
    <property type="nucleotide sequence ID" value="NZ_JAFBCV010000007.1"/>
</dbReference>
<proteinExistence type="predicted"/>
<keyword evidence="1" id="KW-0472">Membrane</keyword>
<name>A0ABS2SUM5_9BACI</name>
<feature type="transmembrane region" description="Helical" evidence="1">
    <location>
        <begin position="20"/>
        <end position="45"/>
    </location>
</feature>
<organism evidence="2 3">
    <name type="scientific">Shouchella xiaoxiensis</name>
    <dbReference type="NCBI Taxonomy" id="766895"/>
    <lineage>
        <taxon>Bacteria</taxon>
        <taxon>Bacillati</taxon>
        <taxon>Bacillota</taxon>
        <taxon>Bacilli</taxon>
        <taxon>Bacillales</taxon>
        <taxon>Bacillaceae</taxon>
        <taxon>Shouchella</taxon>
    </lineage>
</organism>
<gene>
    <name evidence="2" type="ORF">JOC54_002474</name>
</gene>
<feature type="transmembrane region" description="Helical" evidence="1">
    <location>
        <begin position="101"/>
        <end position="119"/>
    </location>
</feature>
<feature type="transmembrane region" description="Helical" evidence="1">
    <location>
        <begin position="197"/>
        <end position="214"/>
    </location>
</feature>
<comment type="caution">
    <text evidence="2">The sequence shown here is derived from an EMBL/GenBank/DDBJ whole genome shotgun (WGS) entry which is preliminary data.</text>
</comment>
<protein>
    <submittedName>
        <fullName evidence="2">Membrane protein YesL</fullName>
    </submittedName>
</protein>
<dbReference type="EMBL" id="JAFBCV010000007">
    <property type="protein sequence ID" value="MBM7839203.1"/>
    <property type="molecule type" value="Genomic_DNA"/>
</dbReference>
<accession>A0ABS2SUM5</accession>
<feature type="transmembrane region" description="Helical" evidence="1">
    <location>
        <begin position="131"/>
        <end position="153"/>
    </location>
</feature>
<keyword evidence="1" id="KW-0812">Transmembrane</keyword>
<dbReference type="Pfam" id="PF04854">
    <property type="entry name" value="DUF624"/>
    <property type="match status" value="1"/>
</dbReference>
<keyword evidence="3" id="KW-1185">Reference proteome</keyword>
<feature type="transmembrane region" description="Helical" evidence="1">
    <location>
        <begin position="51"/>
        <end position="72"/>
    </location>
</feature>
<evidence type="ECO:0000313" key="2">
    <source>
        <dbReference type="EMBL" id="MBM7839203.1"/>
    </source>
</evidence>